<evidence type="ECO:0000256" key="2">
    <source>
        <dbReference type="ARBA" id="ARBA00022741"/>
    </source>
</evidence>
<dbReference type="RefSeq" id="WP_229709512.1">
    <property type="nucleotide sequence ID" value="NZ_BMLR01000003.1"/>
</dbReference>
<keyword evidence="1" id="KW-0813">Transport</keyword>
<feature type="domain" description="ABC transporter" evidence="4">
    <location>
        <begin position="30"/>
        <end position="253"/>
    </location>
</feature>
<dbReference type="AlphaFoldDB" id="A0A1M7BF43"/>
<dbReference type="InterPro" id="IPR027417">
    <property type="entry name" value="P-loop_NTPase"/>
</dbReference>
<dbReference type="Pfam" id="PF00005">
    <property type="entry name" value="ABC_tran"/>
    <property type="match status" value="1"/>
</dbReference>
<keyword evidence="3 5" id="KW-0067">ATP-binding</keyword>
<dbReference type="PANTHER" id="PTHR42781">
    <property type="entry name" value="SPERMIDINE/PUTRESCINE IMPORT ATP-BINDING PROTEIN POTA"/>
    <property type="match status" value="1"/>
</dbReference>
<evidence type="ECO:0000256" key="1">
    <source>
        <dbReference type="ARBA" id="ARBA00022448"/>
    </source>
</evidence>
<keyword evidence="2" id="KW-0547">Nucleotide-binding</keyword>
<accession>A0A1M7BF43</accession>
<evidence type="ECO:0000313" key="5">
    <source>
        <dbReference type="EMBL" id="SHL53620.1"/>
    </source>
</evidence>
<reference evidence="5 6" key="1">
    <citation type="submission" date="2016-11" db="EMBL/GenBank/DDBJ databases">
        <authorList>
            <person name="Jaros S."/>
            <person name="Januszkiewicz K."/>
            <person name="Wedrychowicz H."/>
        </authorList>
    </citation>
    <scope>NUCLEOTIDE SEQUENCE [LARGE SCALE GENOMIC DNA]</scope>
    <source>
        <strain evidence="5 6">DSM 29589</strain>
    </source>
</reference>
<dbReference type="InterPro" id="IPR003593">
    <property type="entry name" value="AAA+_ATPase"/>
</dbReference>
<dbReference type="PANTHER" id="PTHR42781:SF9">
    <property type="entry name" value="AMINO ACID ABC TRANSPORTER, ATP-BINDING PROTEIN-RELATED"/>
    <property type="match status" value="1"/>
</dbReference>
<evidence type="ECO:0000259" key="4">
    <source>
        <dbReference type="PROSITE" id="PS50893"/>
    </source>
</evidence>
<dbReference type="InterPro" id="IPR017871">
    <property type="entry name" value="ABC_transporter-like_CS"/>
</dbReference>
<dbReference type="PROSITE" id="PS00211">
    <property type="entry name" value="ABC_TRANSPORTER_1"/>
    <property type="match status" value="1"/>
</dbReference>
<keyword evidence="6" id="KW-1185">Reference proteome</keyword>
<dbReference type="InterPro" id="IPR003439">
    <property type="entry name" value="ABC_transporter-like_ATP-bd"/>
</dbReference>
<name>A0A1M7BF43_9RHOB</name>
<dbReference type="PROSITE" id="PS50893">
    <property type="entry name" value="ABC_TRANSPORTER_2"/>
    <property type="match status" value="1"/>
</dbReference>
<dbReference type="STRING" id="337701.SAMN05444398_103210"/>
<dbReference type="EMBL" id="FRBR01000003">
    <property type="protein sequence ID" value="SHL53620.1"/>
    <property type="molecule type" value="Genomic_DNA"/>
</dbReference>
<dbReference type="SMART" id="SM00382">
    <property type="entry name" value="AAA"/>
    <property type="match status" value="1"/>
</dbReference>
<dbReference type="InterPro" id="IPR050093">
    <property type="entry name" value="ABC_SmlMolc_Importer"/>
</dbReference>
<dbReference type="Gene3D" id="3.40.50.300">
    <property type="entry name" value="P-loop containing nucleotide triphosphate hydrolases"/>
    <property type="match status" value="1"/>
</dbReference>
<organism evidence="5 6">
    <name type="scientific">Roseovarius pacificus</name>
    <dbReference type="NCBI Taxonomy" id="337701"/>
    <lineage>
        <taxon>Bacteria</taxon>
        <taxon>Pseudomonadati</taxon>
        <taxon>Pseudomonadota</taxon>
        <taxon>Alphaproteobacteria</taxon>
        <taxon>Rhodobacterales</taxon>
        <taxon>Roseobacteraceae</taxon>
        <taxon>Roseovarius</taxon>
    </lineage>
</organism>
<dbReference type="Proteomes" id="UP000183974">
    <property type="component" value="Unassembled WGS sequence"/>
</dbReference>
<gene>
    <name evidence="5" type="ORF">SAMN05444398_103210</name>
</gene>
<dbReference type="SUPFAM" id="SSF52540">
    <property type="entry name" value="P-loop containing nucleoside triphosphate hydrolases"/>
    <property type="match status" value="1"/>
</dbReference>
<sequence length="259" mass="28027">MPMRDAVTDNIVEFDNLRHNASDSTDQRALALQDVSLTVGDTTLIEDASLSLSGNGITMIMGPNGAGKSMLLKLAHGLIAPTKGTVTWGGEPLNDAGRRTQAMVFQKPVLLRRSVVANVDFVLKARGIRDAARRNDLLDHVGLLDHARQPARLLSGGEQQRLALARALALKPKVMLLDEPTASLDPASVLKIESIVQEAHTAGTKIIFITHDPGQAGRLADDIVFVHRGRVHEHGPADLFLSRPDTQEARDFLQGRIVV</sequence>
<dbReference type="GO" id="GO:0005524">
    <property type="term" value="F:ATP binding"/>
    <property type="evidence" value="ECO:0007669"/>
    <property type="project" value="UniProtKB-KW"/>
</dbReference>
<proteinExistence type="predicted"/>
<evidence type="ECO:0000256" key="3">
    <source>
        <dbReference type="ARBA" id="ARBA00022840"/>
    </source>
</evidence>
<protein>
    <submittedName>
        <fullName evidence="5">Tungstate transport system ATP-binding protein</fullName>
    </submittedName>
</protein>
<dbReference type="GO" id="GO:0016887">
    <property type="term" value="F:ATP hydrolysis activity"/>
    <property type="evidence" value="ECO:0007669"/>
    <property type="project" value="InterPro"/>
</dbReference>
<evidence type="ECO:0000313" key="6">
    <source>
        <dbReference type="Proteomes" id="UP000183974"/>
    </source>
</evidence>